<reference evidence="1 2" key="1">
    <citation type="submission" date="2016-03" db="EMBL/GenBank/DDBJ databases">
        <title>Genome sequence of Providencia stuartii strain, isolated from the salivary glands of larval Lucilia sericata.</title>
        <authorList>
            <person name="Yuan Y."/>
            <person name="Zhang Y."/>
            <person name="Fu S."/>
            <person name="Crippen T.L."/>
            <person name="Visi D."/>
            <person name="Benbow M.E."/>
            <person name="Allen M."/>
            <person name="Tomberlin J.K."/>
            <person name="Sze S.-H."/>
            <person name="Tarone A.M."/>
        </authorList>
    </citation>
    <scope>NUCLEOTIDE SEQUENCE [LARGE SCALE GENOMIC DNA]</scope>
    <source>
        <strain evidence="1 2">Crippen</strain>
    </source>
</reference>
<dbReference type="InterPro" id="IPR036937">
    <property type="entry name" value="Adhesion_dom_fimbrial_sf"/>
</dbReference>
<dbReference type="GO" id="GO:0009289">
    <property type="term" value="C:pilus"/>
    <property type="evidence" value="ECO:0007669"/>
    <property type="project" value="InterPro"/>
</dbReference>
<organism evidence="1 2">
    <name type="scientific">Providencia stuartii</name>
    <dbReference type="NCBI Taxonomy" id="588"/>
    <lineage>
        <taxon>Bacteria</taxon>
        <taxon>Pseudomonadati</taxon>
        <taxon>Pseudomonadota</taxon>
        <taxon>Gammaproteobacteria</taxon>
        <taxon>Enterobacterales</taxon>
        <taxon>Morganellaceae</taxon>
        <taxon>Providencia</taxon>
    </lineage>
</organism>
<dbReference type="Gene3D" id="2.60.40.1090">
    <property type="entry name" value="Fimbrial-type adhesion domain"/>
    <property type="match status" value="1"/>
</dbReference>
<keyword evidence="2" id="KW-1185">Reference proteome</keyword>
<evidence type="ECO:0000313" key="2">
    <source>
        <dbReference type="Proteomes" id="UP000179588"/>
    </source>
</evidence>
<dbReference type="EMBL" id="LVIE01000179">
    <property type="protein sequence ID" value="OHT23457.1"/>
    <property type="molecule type" value="Genomic_DNA"/>
</dbReference>
<proteinExistence type="predicted"/>
<name>A0A1S1HN54_PROST</name>
<comment type="caution">
    <text evidence="1">The sequence shown here is derived from an EMBL/GenBank/DDBJ whole genome shotgun (WGS) entry which is preliminary data.</text>
</comment>
<gene>
    <name evidence="1" type="ORF">A3Q29_05840</name>
</gene>
<dbReference type="GO" id="GO:0007155">
    <property type="term" value="P:cell adhesion"/>
    <property type="evidence" value="ECO:0007669"/>
    <property type="project" value="InterPro"/>
</dbReference>
<protein>
    <submittedName>
        <fullName evidence="1">Uncharacterized protein</fullName>
    </submittedName>
</protein>
<evidence type="ECO:0000313" key="1">
    <source>
        <dbReference type="EMBL" id="OHT23457.1"/>
    </source>
</evidence>
<dbReference type="Proteomes" id="UP000179588">
    <property type="component" value="Unassembled WGS sequence"/>
</dbReference>
<accession>A0A1S1HN54</accession>
<dbReference type="AlphaFoldDB" id="A0A1S1HN54"/>
<sequence length="335" mass="37394">MRICIMIFMLFLSLLPNISFSYISAYVRTEDVTTNDSIFRYYPWLPTNTAWKDYCRVDPFPIANNESKACWAPGSDIRTKGFTIRPLINSITDDEPLAKITGRCEVYFQPRFTFGGMPVWMVSHAPYGWRVHDTSWEDPTYARTYSNCIVGLRTQFNTGDTIRDYRFKSWPIRFSGSPTTLAKQCYQLWVVPENSAQSYSILNECGDVPTVPVEPEPELTCNINIPNLIYHGVVERYDLSEQTINGSFTCSRSGIVTLYFSGGEADSSGGTVYRMDGGVNNSACLLSGNTQCFGGNKPLKLSGRTGNFSIKSTLDTSAASAGSYEGNIVLISAYQ</sequence>